<evidence type="ECO:0000256" key="1">
    <source>
        <dbReference type="ARBA" id="ARBA00004772"/>
    </source>
</evidence>
<dbReference type="SUPFAM" id="SSF69618">
    <property type="entry name" value="HemD-like"/>
    <property type="match status" value="1"/>
</dbReference>
<protein>
    <recommendedName>
        <fullName evidence="9">Uroporphyrinogen-III synthase</fullName>
        <ecNumber evidence="3">4.2.1.75</ecNumber>
    </recommendedName>
    <alternativeName>
        <fullName evidence="8">Hydroxymethylbilane hydrolyase [cyclizing]</fullName>
    </alternativeName>
    <alternativeName>
        <fullName evidence="7">Uroporphyrinogen-III cosynthase</fullName>
    </alternativeName>
</protein>
<sequence>MKTLLLKAPKETADDVDPYVDALRSADIDAEGLEVLSFRYINQELLREKVSHPESYSGFVFTSPRGVVAVSQCLDGKTFDKFSWSALQSYVVGEGTARVVWEKLGLTCVGQETGSAQQLAQFICRDVKSRKKKPLLFPSAELKQNVLHNTLKEAGILTDVVTSYNTVPHPQLNLFLEEKFISDLSRPDALIFFSPSGVNAVLPHLTSIGVNSESLKMIAIGPTTEAALKERGLPVFATAAHPSPSGLVQAIKAALAQCK</sequence>
<gene>
    <name evidence="13" type="ORF">ONE63_010297</name>
</gene>
<comment type="function">
    <text evidence="11">Catalyzes cyclization of the linear tetrapyrrole, hydroxymethylbilane, to the macrocyclic uroporphyrinogen III, the branch point for the various sub-pathways leading to the wide diversity of porphyrins. Porphyrins act as cofactors for a multitude of enzymes that perform a variety of processes within the cell such as methionine synthesis (vitamin B12) or oxygen transport (heme).</text>
</comment>
<comment type="similarity">
    <text evidence="2">Belongs to the uroporphyrinogen-III synthase family.</text>
</comment>
<dbReference type="Pfam" id="PF02602">
    <property type="entry name" value="HEM4"/>
    <property type="match status" value="1"/>
</dbReference>
<dbReference type="GO" id="GO:0004852">
    <property type="term" value="F:uroporphyrinogen-III synthase activity"/>
    <property type="evidence" value="ECO:0007669"/>
    <property type="project" value="UniProtKB-EC"/>
</dbReference>
<evidence type="ECO:0000256" key="5">
    <source>
        <dbReference type="ARBA" id="ARBA00023239"/>
    </source>
</evidence>
<evidence type="ECO:0000256" key="10">
    <source>
        <dbReference type="ARBA" id="ARBA00048617"/>
    </source>
</evidence>
<dbReference type="GO" id="GO:0006785">
    <property type="term" value="P:heme B biosynthetic process"/>
    <property type="evidence" value="ECO:0007669"/>
    <property type="project" value="UniProtKB-ARBA"/>
</dbReference>
<comment type="caution">
    <text evidence="13">The sequence shown here is derived from an EMBL/GenBank/DDBJ whole genome shotgun (WGS) entry which is preliminary data.</text>
</comment>
<dbReference type="GO" id="GO:0005829">
    <property type="term" value="C:cytosol"/>
    <property type="evidence" value="ECO:0007669"/>
    <property type="project" value="TreeGrafter"/>
</dbReference>
<evidence type="ECO:0000313" key="13">
    <source>
        <dbReference type="EMBL" id="KAJ1525487.1"/>
    </source>
</evidence>
<accession>A0AAV7XJ27</accession>
<evidence type="ECO:0000256" key="8">
    <source>
        <dbReference type="ARBA" id="ARBA00032649"/>
    </source>
</evidence>
<evidence type="ECO:0000256" key="2">
    <source>
        <dbReference type="ARBA" id="ARBA00008133"/>
    </source>
</evidence>
<evidence type="ECO:0000256" key="6">
    <source>
        <dbReference type="ARBA" id="ARBA00023244"/>
    </source>
</evidence>
<dbReference type="EC" id="4.2.1.75" evidence="3"/>
<dbReference type="InterPro" id="IPR039793">
    <property type="entry name" value="UROS/Hem4"/>
</dbReference>
<dbReference type="InterPro" id="IPR003754">
    <property type="entry name" value="4pyrrol_synth_uPrphyn_synth"/>
</dbReference>
<name>A0AAV7XJ27_9NEOP</name>
<evidence type="ECO:0000256" key="4">
    <source>
        <dbReference type="ARBA" id="ARBA00023133"/>
    </source>
</evidence>
<dbReference type="PANTHER" id="PTHR12390">
    <property type="entry name" value="UROPORPHYRINOGEN III SYNTHASE"/>
    <property type="match status" value="1"/>
</dbReference>
<dbReference type="FunFam" id="3.40.50.10090:FF:000003">
    <property type="entry name" value="uroporphyrinogen-III synthase"/>
    <property type="match status" value="1"/>
</dbReference>
<keyword evidence="4" id="KW-0350">Heme biosynthesis</keyword>
<dbReference type="AlphaFoldDB" id="A0AAV7XJ27"/>
<dbReference type="InterPro" id="IPR036108">
    <property type="entry name" value="4pyrrol_syn_uPrphyn_synt_sf"/>
</dbReference>
<dbReference type="Gene3D" id="3.40.50.10090">
    <property type="match status" value="2"/>
</dbReference>
<dbReference type="GO" id="GO:0006780">
    <property type="term" value="P:uroporphyrinogen III biosynthetic process"/>
    <property type="evidence" value="ECO:0007669"/>
    <property type="project" value="InterPro"/>
</dbReference>
<evidence type="ECO:0000313" key="14">
    <source>
        <dbReference type="Proteomes" id="UP001075354"/>
    </source>
</evidence>
<dbReference type="CDD" id="cd06578">
    <property type="entry name" value="HemD"/>
    <property type="match status" value="1"/>
</dbReference>
<evidence type="ECO:0000256" key="9">
    <source>
        <dbReference type="ARBA" id="ARBA00040167"/>
    </source>
</evidence>
<feature type="domain" description="Tetrapyrrole biosynthesis uroporphyrinogen III synthase" evidence="12">
    <location>
        <begin position="35"/>
        <end position="249"/>
    </location>
</feature>
<evidence type="ECO:0000256" key="11">
    <source>
        <dbReference type="ARBA" id="ARBA00060039"/>
    </source>
</evidence>
<dbReference type="PANTHER" id="PTHR12390:SF0">
    <property type="entry name" value="UROPORPHYRINOGEN-III SYNTHASE"/>
    <property type="match status" value="1"/>
</dbReference>
<organism evidence="13 14">
    <name type="scientific">Megalurothrips usitatus</name>
    <name type="common">bean blossom thrips</name>
    <dbReference type="NCBI Taxonomy" id="439358"/>
    <lineage>
        <taxon>Eukaryota</taxon>
        <taxon>Metazoa</taxon>
        <taxon>Ecdysozoa</taxon>
        <taxon>Arthropoda</taxon>
        <taxon>Hexapoda</taxon>
        <taxon>Insecta</taxon>
        <taxon>Pterygota</taxon>
        <taxon>Neoptera</taxon>
        <taxon>Paraneoptera</taxon>
        <taxon>Thysanoptera</taxon>
        <taxon>Terebrantia</taxon>
        <taxon>Thripoidea</taxon>
        <taxon>Thripidae</taxon>
        <taxon>Megalurothrips</taxon>
    </lineage>
</organism>
<keyword evidence="5" id="KW-0456">Lyase</keyword>
<comment type="catalytic activity">
    <reaction evidence="10">
        <text>hydroxymethylbilane = uroporphyrinogen III + H2O</text>
        <dbReference type="Rhea" id="RHEA:18965"/>
        <dbReference type="ChEBI" id="CHEBI:15377"/>
        <dbReference type="ChEBI" id="CHEBI:57308"/>
        <dbReference type="ChEBI" id="CHEBI:57845"/>
        <dbReference type="EC" id="4.2.1.75"/>
    </reaction>
</comment>
<dbReference type="EMBL" id="JAPTSV010000008">
    <property type="protein sequence ID" value="KAJ1525487.1"/>
    <property type="molecule type" value="Genomic_DNA"/>
</dbReference>
<keyword evidence="6" id="KW-0627">Porphyrin biosynthesis</keyword>
<reference evidence="13" key="1">
    <citation type="submission" date="2022-12" db="EMBL/GenBank/DDBJ databases">
        <title>Chromosome-level genome assembly of the bean flower thrips Megalurothrips usitatus.</title>
        <authorList>
            <person name="Ma L."/>
            <person name="Liu Q."/>
            <person name="Li H."/>
            <person name="Cai W."/>
        </authorList>
    </citation>
    <scope>NUCLEOTIDE SEQUENCE</scope>
    <source>
        <strain evidence="13">Cailab_2022a</strain>
    </source>
</reference>
<proteinExistence type="inferred from homology"/>
<dbReference type="Proteomes" id="UP001075354">
    <property type="component" value="Chromosome 8"/>
</dbReference>
<evidence type="ECO:0000256" key="7">
    <source>
        <dbReference type="ARBA" id="ARBA00031702"/>
    </source>
</evidence>
<keyword evidence="14" id="KW-1185">Reference proteome</keyword>
<evidence type="ECO:0000256" key="3">
    <source>
        <dbReference type="ARBA" id="ARBA00013109"/>
    </source>
</evidence>
<evidence type="ECO:0000259" key="12">
    <source>
        <dbReference type="Pfam" id="PF02602"/>
    </source>
</evidence>
<comment type="pathway">
    <text evidence="1">Porphyrin-containing compound metabolism; protoporphyrin-IX biosynthesis; coproporphyrinogen-III from 5-aminolevulinate: step 3/4.</text>
</comment>